<keyword evidence="7" id="KW-1185">Reference proteome</keyword>
<dbReference type="GO" id="GO:0000166">
    <property type="term" value="F:nucleotide binding"/>
    <property type="evidence" value="ECO:0007669"/>
    <property type="project" value="InterPro"/>
</dbReference>
<dbReference type="SMART" id="SM00657">
    <property type="entry name" value="RPOL4c"/>
    <property type="match status" value="1"/>
</dbReference>
<dbReference type="PANTHER" id="PTHR21297">
    <property type="entry name" value="DNA-DIRECTED RNA POLYMERASE II"/>
    <property type="match status" value="1"/>
</dbReference>
<dbReference type="Pfam" id="PF03874">
    <property type="entry name" value="RNA_pol_Rpb4"/>
    <property type="match status" value="1"/>
</dbReference>
<dbReference type="Proteomes" id="UP000800235">
    <property type="component" value="Unassembled WGS sequence"/>
</dbReference>
<evidence type="ECO:0000256" key="2">
    <source>
        <dbReference type="ARBA" id="ARBA00023242"/>
    </source>
</evidence>
<dbReference type="InterPro" id="IPR010997">
    <property type="entry name" value="HRDC-like_sf"/>
</dbReference>
<dbReference type="InterPro" id="IPR038324">
    <property type="entry name" value="Rpb4/RPC9_sf"/>
</dbReference>
<dbReference type="InterPro" id="IPR045222">
    <property type="entry name" value="Rpb4-like"/>
</dbReference>
<comment type="similarity">
    <text evidence="3">Belongs to the eukaryotic RPB4 RNA polymerase subunit family.</text>
</comment>
<accession>A0A9P4U503</accession>
<evidence type="ECO:0000256" key="4">
    <source>
        <dbReference type="SAM" id="MobiDB-lite"/>
    </source>
</evidence>
<dbReference type="GO" id="GO:0005634">
    <property type="term" value="C:nucleus"/>
    <property type="evidence" value="ECO:0007669"/>
    <property type="project" value="UniProtKB-SubCell"/>
</dbReference>
<dbReference type="EMBL" id="MU007010">
    <property type="protein sequence ID" value="KAF2436462.1"/>
    <property type="molecule type" value="Genomic_DNA"/>
</dbReference>
<dbReference type="OrthoDB" id="2186918at2759"/>
<proteinExistence type="inferred from homology"/>
<feature type="domain" description="RNA polymerase Rpb4/RPC9 core" evidence="5">
    <location>
        <begin position="48"/>
        <end position="178"/>
    </location>
</feature>
<feature type="compositionally biased region" description="Low complexity" evidence="4">
    <location>
        <begin position="1"/>
        <end position="15"/>
    </location>
</feature>
<dbReference type="InterPro" id="IPR018247">
    <property type="entry name" value="EF_Hand_1_Ca_BS"/>
</dbReference>
<evidence type="ECO:0000313" key="6">
    <source>
        <dbReference type="EMBL" id="KAF2436462.1"/>
    </source>
</evidence>
<evidence type="ECO:0000256" key="3">
    <source>
        <dbReference type="ARBA" id="ARBA00025724"/>
    </source>
</evidence>
<reference evidence="6" key="1">
    <citation type="journal article" date="2020" name="Stud. Mycol.">
        <title>101 Dothideomycetes genomes: a test case for predicting lifestyles and emergence of pathogens.</title>
        <authorList>
            <person name="Haridas S."/>
            <person name="Albert R."/>
            <person name="Binder M."/>
            <person name="Bloem J."/>
            <person name="Labutti K."/>
            <person name="Salamov A."/>
            <person name="Andreopoulos B."/>
            <person name="Baker S."/>
            <person name="Barry K."/>
            <person name="Bills G."/>
            <person name="Bluhm B."/>
            <person name="Cannon C."/>
            <person name="Castanera R."/>
            <person name="Culley D."/>
            <person name="Daum C."/>
            <person name="Ezra D."/>
            <person name="Gonzalez J."/>
            <person name="Henrissat B."/>
            <person name="Kuo A."/>
            <person name="Liang C."/>
            <person name="Lipzen A."/>
            <person name="Lutzoni F."/>
            <person name="Magnuson J."/>
            <person name="Mondo S."/>
            <person name="Nolan M."/>
            <person name="Ohm R."/>
            <person name="Pangilinan J."/>
            <person name="Park H.-J."/>
            <person name="Ramirez L."/>
            <person name="Alfaro M."/>
            <person name="Sun H."/>
            <person name="Tritt A."/>
            <person name="Yoshinaga Y."/>
            <person name="Zwiers L.-H."/>
            <person name="Turgeon B."/>
            <person name="Goodwin S."/>
            <person name="Spatafora J."/>
            <person name="Crous P."/>
            <person name="Grigoriev I."/>
        </authorList>
    </citation>
    <scope>NUCLEOTIDE SEQUENCE</scope>
    <source>
        <strain evidence="6">CBS 130266</strain>
    </source>
</reference>
<dbReference type="InterPro" id="IPR005574">
    <property type="entry name" value="Rpb4/RPC9"/>
</dbReference>
<organism evidence="6 7">
    <name type="scientific">Tothia fuscella</name>
    <dbReference type="NCBI Taxonomy" id="1048955"/>
    <lineage>
        <taxon>Eukaryota</taxon>
        <taxon>Fungi</taxon>
        <taxon>Dikarya</taxon>
        <taxon>Ascomycota</taxon>
        <taxon>Pezizomycotina</taxon>
        <taxon>Dothideomycetes</taxon>
        <taxon>Pleosporomycetidae</taxon>
        <taxon>Venturiales</taxon>
        <taxon>Cylindrosympodiaceae</taxon>
        <taxon>Tothia</taxon>
    </lineage>
</organism>
<dbReference type="InterPro" id="IPR006590">
    <property type="entry name" value="RNA_pol_Rpb4/RPC9_core"/>
</dbReference>
<comment type="caution">
    <text evidence="6">The sequence shown here is derived from an EMBL/GenBank/DDBJ whole genome shotgun (WGS) entry which is preliminary data.</text>
</comment>
<gene>
    <name evidence="6" type="ORF">EJ08DRAFT_691628</name>
</gene>
<evidence type="ECO:0000259" key="5">
    <source>
        <dbReference type="SMART" id="SM00657"/>
    </source>
</evidence>
<comment type="subcellular location">
    <subcellularLocation>
        <location evidence="1">Nucleus</location>
    </subcellularLocation>
</comment>
<dbReference type="PROSITE" id="PS00018">
    <property type="entry name" value="EF_HAND_1"/>
    <property type="match status" value="1"/>
</dbReference>
<name>A0A9P4U503_9PEZI</name>
<protein>
    <recommendedName>
        <fullName evidence="5">RNA polymerase Rpb4/RPC9 core domain-containing protein</fullName>
    </recommendedName>
</protein>
<dbReference type="Gene3D" id="1.20.1250.40">
    <property type="match status" value="1"/>
</dbReference>
<evidence type="ECO:0000256" key="1">
    <source>
        <dbReference type="ARBA" id="ARBA00004123"/>
    </source>
</evidence>
<keyword evidence="2" id="KW-0539">Nucleus</keyword>
<evidence type="ECO:0000313" key="7">
    <source>
        <dbReference type="Proteomes" id="UP000800235"/>
    </source>
</evidence>
<sequence>MATNGAANDAQAAGNKENMAQYRSKKGNRTRPGPKPEEWVGEHLTMGDEFQDTPALSVSEARFIVDAAETQRRNNGKKLRDTEPLLKMMTYMDTFARFRSKEALYGVENVCNPERFNVLTRYEKACLVSLCCGSTDEARLLVPSIGPAKKDDNDTEGRISDNDLQDLLEEILSQDEAGEK</sequence>
<feature type="region of interest" description="Disordered" evidence="4">
    <location>
        <begin position="1"/>
        <end position="43"/>
    </location>
</feature>
<dbReference type="AlphaFoldDB" id="A0A9P4U503"/>
<dbReference type="GO" id="GO:0006352">
    <property type="term" value="P:DNA-templated transcription initiation"/>
    <property type="evidence" value="ECO:0007669"/>
    <property type="project" value="InterPro"/>
</dbReference>
<dbReference type="SUPFAM" id="SSF47819">
    <property type="entry name" value="HRDC-like"/>
    <property type="match status" value="1"/>
</dbReference>
<dbReference type="GO" id="GO:0030880">
    <property type="term" value="C:RNA polymerase complex"/>
    <property type="evidence" value="ECO:0007669"/>
    <property type="project" value="InterPro"/>
</dbReference>